<evidence type="ECO:0000313" key="2">
    <source>
        <dbReference type="EMBL" id="KAF2160022.1"/>
    </source>
</evidence>
<evidence type="ECO:0000313" key="3">
    <source>
        <dbReference type="Proteomes" id="UP000799537"/>
    </source>
</evidence>
<organism evidence="2 3">
    <name type="scientific">Zasmidium cellare ATCC 36951</name>
    <dbReference type="NCBI Taxonomy" id="1080233"/>
    <lineage>
        <taxon>Eukaryota</taxon>
        <taxon>Fungi</taxon>
        <taxon>Dikarya</taxon>
        <taxon>Ascomycota</taxon>
        <taxon>Pezizomycotina</taxon>
        <taxon>Dothideomycetes</taxon>
        <taxon>Dothideomycetidae</taxon>
        <taxon>Mycosphaerellales</taxon>
        <taxon>Mycosphaerellaceae</taxon>
        <taxon>Zasmidium</taxon>
    </lineage>
</organism>
<evidence type="ECO:0000256" key="1">
    <source>
        <dbReference type="SAM" id="MobiDB-lite"/>
    </source>
</evidence>
<gene>
    <name evidence="2" type="ORF">M409DRAFT_29476</name>
</gene>
<protein>
    <submittedName>
        <fullName evidence="2">Uncharacterized protein</fullName>
    </submittedName>
</protein>
<accession>A0A6A6C2D9</accession>
<reference evidence="2" key="1">
    <citation type="journal article" date="2020" name="Stud. Mycol.">
        <title>101 Dothideomycetes genomes: a test case for predicting lifestyles and emergence of pathogens.</title>
        <authorList>
            <person name="Haridas S."/>
            <person name="Albert R."/>
            <person name="Binder M."/>
            <person name="Bloem J."/>
            <person name="Labutti K."/>
            <person name="Salamov A."/>
            <person name="Andreopoulos B."/>
            <person name="Baker S."/>
            <person name="Barry K."/>
            <person name="Bills G."/>
            <person name="Bluhm B."/>
            <person name="Cannon C."/>
            <person name="Castanera R."/>
            <person name="Culley D."/>
            <person name="Daum C."/>
            <person name="Ezra D."/>
            <person name="Gonzalez J."/>
            <person name="Henrissat B."/>
            <person name="Kuo A."/>
            <person name="Liang C."/>
            <person name="Lipzen A."/>
            <person name="Lutzoni F."/>
            <person name="Magnuson J."/>
            <person name="Mondo S."/>
            <person name="Nolan M."/>
            <person name="Ohm R."/>
            <person name="Pangilinan J."/>
            <person name="Park H.-J."/>
            <person name="Ramirez L."/>
            <person name="Alfaro M."/>
            <person name="Sun H."/>
            <person name="Tritt A."/>
            <person name="Yoshinaga Y."/>
            <person name="Zwiers L.-H."/>
            <person name="Turgeon B."/>
            <person name="Goodwin S."/>
            <person name="Spatafora J."/>
            <person name="Crous P."/>
            <person name="Grigoriev I."/>
        </authorList>
    </citation>
    <scope>NUCLEOTIDE SEQUENCE</scope>
    <source>
        <strain evidence="2">ATCC 36951</strain>
    </source>
</reference>
<dbReference type="GeneID" id="54562754"/>
<dbReference type="RefSeq" id="XP_033660911.1">
    <property type="nucleotide sequence ID" value="XM_033809482.1"/>
</dbReference>
<name>A0A6A6C2D9_ZASCE</name>
<feature type="region of interest" description="Disordered" evidence="1">
    <location>
        <begin position="139"/>
        <end position="167"/>
    </location>
</feature>
<proteinExistence type="predicted"/>
<sequence length="430" mass="47221">MPSTPLDAIRLVLRAANPILILPVLLVAAKPSHPRRAWFALLTLLFTVTSTTLHLLHRAIPFGPTEPPTCDRPLYPSSVDVITRLVYQCFNYHEHCYHLQRLGGDRSALTADMGGSPVPPDMEVTGGELPMAWRQHFEHVQTGSQRSDESNASRPPPSHWSSPATSSHVLPLLKQSRRSFQGSTTESTNGARMHAWMIWSCASTPNVCVLATLGYSIRQHKSACPPGERLSPSRSSPADPTVLCAPATACPKGWPSGNSPLSSSRKSSTAYEIARDAWMANSIPIATCSLYSNQLPSMGRLPVTSYSLALLISARTHGPLARPRHYADATPSFLGRLSSSRNPAGSLRDPSIVDELYSLTVDTADLDREWYEIMESFTDPGGSSVYQDPAMAYVHQSFANATNDRTIHLACVGDEHFWQRYWNDLGHDPQ</sequence>
<dbReference type="AlphaFoldDB" id="A0A6A6C2D9"/>
<feature type="compositionally biased region" description="Polar residues" evidence="1">
    <location>
        <begin position="152"/>
        <end position="167"/>
    </location>
</feature>
<dbReference type="EMBL" id="ML993630">
    <property type="protein sequence ID" value="KAF2160022.1"/>
    <property type="molecule type" value="Genomic_DNA"/>
</dbReference>
<keyword evidence="3" id="KW-1185">Reference proteome</keyword>
<dbReference type="Proteomes" id="UP000799537">
    <property type="component" value="Unassembled WGS sequence"/>
</dbReference>